<keyword evidence="2" id="KW-1185">Reference proteome</keyword>
<dbReference type="STRING" id="95300.SAMN05216558_1867"/>
<protein>
    <submittedName>
        <fullName evidence="1">Uncharacterized protein</fullName>
    </submittedName>
</protein>
<name>A0A1H2N8D4_PSEVA</name>
<gene>
    <name evidence="1" type="ORF">EIY72_15430</name>
</gene>
<organism evidence="1 2">
    <name type="scientific">Pseudomonas vancouverensis</name>
    <dbReference type="NCBI Taxonomy" id="95300"/>
    <lineage>
        <taxon>Bacteria</taxon>
        <taxon>Pseudomonadati</taxon>
        <taxon>Pseudomonadota</taxon>
        <taxon>Gammaproteobacteria</taxon>
        <taxon>Pseudomonadales</taxon>
        <taxon>Pseudomonadaceae</taxon>
        <taxon>Pseudomonas</taxon>
    </lineage>
</organism>
<dbReference type="EMBL" id="RRZK01000020">
    <property type="protein sequence ID" value="TDB61456.1"/>
    <property type="molecule type" value="Genomic_DNA"/>
</dbReference>
<reference evidence="2" key="1">
    <citation type="journal article" date="2019" name="bioRxiv">
        <title>Bacterially produced spermidine induces plant systemic susceptibility to pathogens.</title>
        <authorList>
            <person name="Melnyk R.A."/>
            <person name="Beskrovnaya P.A."/>
            <person name="Liu Z."/>
            <person name="Song Y."/>
            <person name="Haney C.H."/>
        </authorList>
    </citation>
    <scope>NUCLEOTIDE SEQUENCE [LARGE SCALE GENOMIC DNA]</scope>
    <source>
        <strain evidence="2">Dha-51</strain>
    </source>
</reference>
<sequence length="309" mass="32967">MANLNGATGVAAIFKAFLRKLETTDPKHPDTWNPNYQTLIDNDVFLKAFADEVSTARGSQPSLKDRLVAIEQTQASLSPEYIDELTAAVKYALDQAGVANRSIRALKSQLQQEGELLIENRGIVSGCTATKSTTAARNLNLAAGVCFANGRAYSVDSGNNMASVPSNISAGNASAVVYLYRSGNGWKMAVTAIGEAVPAGAIRLYNVTIPPNSTDATDPTLANVTLTSVRRVEVGFPQYLDTPVSQFVAINNLSANDFRLDFEVVSAEGAPCERKSLSVPSRATNGFTLELASAADNVLVRYRVSKLNN</sequence>
<dbReference type="Proteomes" id="UP000295254">
    <property type="component" value="Unassembled WGS sequence"/>
</dbReference>
<dbReference type="AlphaFoldDB" id="A0A1H2N8D4"/>
<evidence type="ECO:0000313" key="2">
    <source>
        <dbReference type="Proteomes" id="UP000295254"/>
    </source>
</evidence>
<comment type="caution">
    <text evidence="1">The sequence shown here is derived from an EMBL/GenBank/DDBJ whole genome shotgun (WGS) entry which is preliminary data.</text>
</comment>
<accession>A0A1H2N8D4</accession>
<dbReference type="RefSeq" id="WP_093219708.1">
    <property type="nucleotide sequence ID" value="NZ_LT629803.1"/>
</dbReference>
<proteinExistence type="predicted"/>
<dbReference type="OrthoDB" id="5518169at2"/>
<evidence type="ECO:0000313" key="1">
    <source>
        <dbReference type="EMBL" id="TDB61456.1"/>
    </source>
</evidence>